<keyword evidence="1" id="KW-0732">Signal</keyword>
<proteinExistence type="predicted"/>
<feature type="chain" id="PRO_5031094448" evidence="1">
    <location>
        <begin position="16"/>
        <end position="358"/>
    </location>
</feature>
<accession>A0A7S3W0U5</accession>
<gene>
    <name evidence="2" type="ORF">SACU0126_LOCUS4362</name>
</gene>
<dbReference type="EMBL" id="HBIQ01013769">
    <property type="protein sequence ID" value="CAE0527202.1"/>
    <property type="molecule type" value="Transcribed_RNA"/>
</dbReference>
<dbReference type="Gene3D" id="1.25.40.10">
    <property type="entry name" value="Tetratricopeptide repeat domain"/>
    <property type="match status" value="1"/>
</dbReference>
<name>A0A7S3W0U5_9SPIT</name>
<feature type="signal peptide" evidence="1">
    <location>
        <begin position="1"/>
        <end position="15"/>
    </location>
</feature>
<evidence type="ECO:0000256" key="1">
    <source>
        <dbReference type="SAM" id="SignalP"/>
    </source>
</evidence>
<reference evidence="2" key="1">
    <citation type="submission" date="2021-01" db="EMBL/GenBank/DDBJ databases">
        <authorList>
            <person name="Corre E."/>
            <person name="Pelletier E."/>
            <person name="Niang G."/>
            <person name="Scheremetjew M."/>
            <person name="Finn R."/>
            <person name="Kale V."/>
            <person name="Holt S."/>
            <person name="Cochrane G."/>
            <person name="Meng A."/>
            <person name="Brown T."/>
            <person name="Cohen L."/>
        </authorList>
    </citation>
    <scope>NUCLEOTIDE SEQUENCE</scope>
    <source>
        <strain evidence="2">SPMC142</strain>
    </source>
</reference>
<sequence length="358" mass="37873">MTTALLCLLHSLTAAAVLRGALPATRAPPPLMSVGLDPGESQPSTAPLYAMMERLLRRAERSPPVRALASRWLTMAPAELAENALIIGRNVVGDFENGAELLDCAEQQTGASLSPRAYGALMRLGEAEERHAEVLALLGRMRAKGGEPSASMYLAAMQAAAELGDWGGVARLFSEYAGTDDSAEILELIGNPEVVAAFKAEITSETDSSQPTKLTPFDTDALRLALHAHCARGDLAMAKAVLVRARELGCALNQDSYKAIIGLALSRKSIEPVASLSLVDAALSLRDWAEPALLETQARVSKLSRAEKDLFTYSICGVGLLGLLIWLSLPAQPGAVGAAEHAHVFSNSLTGFDHLDAL</sequence>
<dbReference type="InterPro" id="IPR011990">
    <property type="entry name" value="TPR-like_helical_dom_sf"/>
</dbReference>
<evidence type="ECO:0000313" key="2">
    <source>
        <dbReference type="EMBL" id="CAE0527202.1"/>
    </source>
</evidence>
<dbReference type="AlphaFoldDB" id="A0A7S3W0U5"/>
<organism evidence="2">
    <name type="scientific">Strombidinopsis acuminata</name>
    <dbReference type="NCBI Taxonomy" id="141414"/>
    <lineage>
        <taxon>Eukaryota</taxon>
        <taxon>Sar</taxon>
        <taxon>Alveolata</taxon>
        <taxon>Ciliophora</taxon>
        <taxon>Intramacronucleata</taxon>
        <taxon>Spirotrichea</taxon>
        <taxon>Choreotrichia</taxon>
        <taxon>Choreotrichida</taxon>
        <taxon>Strombidinopsidae</taxon>
        <taxon>Strombidinopsis</taxon>
    </lineage>
</organism>
<protein>
    <submittedName>
        <fullName evidence="2">Uncharacterized protein</fullName>
    </submittedName>
</protein>